<dbReference type="PANTHER" id="PTHR42684">
    <property type="entry name" value="ADENOSYLMETHIONINE-8-AMINO-7-OXONONANOATE AMINOTRANSFERASE"/>
    <property type="match status" value="1"/>
</dbReference>
<evidence type="ECO:0000313" key="7">
    <source>
        <dbReference type="Proteomes" id="UP000655420"/>
    </source>
</evidence>
<dbReference type="PIRSF" id="PIRSF000521">
    <property type="entry name" value="Transaminase_4ab_Lys_Orn"/>
    <property type="match status" value="1"/>
</dbReference>
<dbReference type="RefSeq" id="WP_200610176.1">
    <property type="nucleotide sequence ID" value="NZ_JAEHHL010000007.1"/>
</dbReference>
<dbReference type="CDD" id="cd00610">
    <property type="entry name" value="OAT_like"/>
    <property type="match status" value="1"/>
</dbReference>
<protein>
    <submittedName>
        <fullName evidence="6">Aminotransferase class III-fold pyridoxal phosphate-dependent enzyme</fullName>
    </submittedName>
</protein>
<comment type="similarity">
    <text evidence="1 5">Belongs to the class-III pyridoxal-phosphate-dependent aminotransferase family.</text>
</comment>
<evidence type="ECO:0000256" key="4">
    <source>
        <dbReference type="ARBA" id="ARBA00022898"/>
    </source>
</evidence>
<evidence type="ECO:0000313" key="6">
    <source>
        <dbReference type="EMBL" id="MBK0399953.1"/>
    </source>
</evidence>
<keyword evidence="2 6" id="KW-0032">Aminotransferase</keyword>
<dbReference type="InterPro" id="IPR015421">
    <property type="entry name" value="PyrdxlP-dep_Trfase_major"/>
</dbReference>
<dbReference type="Proteomes" id="UP000655420">
    <property type="component" value="Unassembled WGS sequence"/>
</dbReference>
<evidence type="ECO:0000256" key="5">
    <source>
        <dbReference type="RuleBase" id="RU003560"/>
    </source>
</evidence>
<dbReference type="EMBL" id="JAEHHL010000007">
    <property type="protein sequence ID" value="MBK0399953.1"/>
    <property type="molecule type" value="Genomic_DNA"/>
</dbReference>
<dbReference type="AlphaFoldDB" id="A0A8J7M7Y3"/>
<dbReference type="Gene3D" id="3.40.640.10">
    <property type="entry name" value="Type I PLP-dependent aspartate aminotransferase-like (Major domain)"/>
    <property type="match status" value="1"/>
</dbReference>
<proteinExistence type="inferred from homology"/>
<dbReference type="InterPro" id="IPR015422">
    <property type="entry name" value="PyrdxlP-dep_Trfase_small"/>
</dbReference>
<dbReference type="InterPro" id="IPR005814">
    <property type="entry name" value="Aminotrans_3"/>
</dbReference>
<evidence type="ECO:0000256" key="2">
    <source>
        <dbReference type="ARBA" id="ARBA00022576"/>
    </source>
</evidence>
<dbReference type="GO" id="GO:0009102">
    <property type="term" value="P:biotin biosynthetic process"/>
    <property type="evidence" value="ECO:0007669"/>
    <property type="project" value="TreeGrafter"/>
</dbReference>
<keyword evidence="7" id="KW-1185">Reference proteome</keyword>
<keyword evidence="4 5" id="KW-0663">Pyridoxal phosphate</keyword>
<dbReference type="GO" id="GO:0009448">
    <property type="term" value="P:gamma-aminobutyric acid metabolic process"/>
    <property type="evidence" value="ECO:0007669"/>
    <property type="project" value="TreeGrafter"/>
</dbReference>
<name>A0A8J7M7Y3_9RHOB</name>
<dbReference type="FunFam" id="3.40.640.10:FF:000014">
    <property type="entry name" value="Adenosylmethionine-8-amino-7-oxononanoate aminotransferase, probable"/>
    <property type="match status" value="1"/>
</dbReference>
<dbReference type="Gene3D" id="3.90.1150.10">
    <property type="entry name" value="Aspartate Aminotransferase, domain 1"/>
    <property type="match status" value="1"/>
</dbReference>
<evidence type="ECO:0000256" key="1">
    <source>
        <dbReference type="ARBA" id="ARBA00008954"/>
    </source>
</evidence>
<organism evidence="6 7">
    <name type="scientific">Thermohalobaculum xanthum</name>
    <dbReference type="NCBI Taxonomy" id="2753746"/>
    <lineage>
        <taxon>Bacteria</taxon>
        <taxon>Pseudomonadati</taxon>
        <taxon>Pseudomonadota</taxon>
        <taxon>Alphaproteobacteria</taxon>
        <taxon>Rhodobacterales</taxon>
        <taxon>Paracoccaceae</taxon>
        <taxon>Thermohalobaculum</taxon>
    </lineage>
</organism>
<dbReference type="GO" id="GO:0030170">
    <property type="term" value="F:pyridoxal phosphate binding"/>
    <property type="evidence" value="ECO:0007669"/>
    <property type="project" value="InterPro"/>
</dbReference>
<dbReference type="GO" id="GO:0004015">
    <property type="term" value="F:adenosylmethionine-8-amino-7-oxononanoate transaminase activity"/>
    <property type="evidence" value="ECO:0007669"/>
    <property type="project" value="TreeGrafter"/>
</dbReference>
<sequence>MANDMLTNAQMRDIEALLHPYTNAATHRQVGAHLIERGHGCHVWDDSGKRYIEGMAGLWCASLGFGDEELIEAAREQLGKLPYYHLFGGRTHEPAIELAEKIKELYPQPMARVFYCSSGSEANDTQVKLIWYMMNALGKPQKKKIISRRKAYHGVTLVAASMTGLPLNHGSFDLPFDFVKHTTTPHYWREARDGETEEQFSARLAADLDTLIEAEGPDTVAAFISEPVMGAGGVIVPPKGYFEAIAPVLRKHDVLWIDDEVICGFGRTGNWFGAETLNMQPTSASMAKQLTGSYVPLSAVAINQQMADVIEAESARHPALGHGFTYGGHPLGCAVGVKAIEIYQKRDILRHVRQIAPVFQARLRQYADHPLVGEARGVGLMGALELSPDRKSAATFKAPGKVGARLMSELLKHGVILRAIGDSLAFCPPMIITEDGVEEIFAPMEAALDATYSWAKAEGHMDA</sequence>
<reference evidence="6" key="1">
    <citation type="submission" date="2020-12" db="EMBL/GenBank/DDBJ databases">
        <title>Bacterial taxonomy.</title>
        <authorList>
            <person name="Pan X."/>
        </authorList>
    </citation>
    <scope>NUCLEOTIDE SEQUENCE</scope>
    <source>
        <strain evidence="6">M0105</strain>
    </source>
</reference>
<dbReference type="PANTHER" id="PTHR42684:SF3">
    <property type="entry name" value="ADENOSYLMETHIONINE-8-AMINO-7-OXONONANOATE AMINOTRANSFERASE"/>
    <property type="match status" value="1"/>
</dbReference>
<dbReference type="SUPFAM" id="SSF53383">
    <property type="entry name" value="PLP-dependent transferases"/>
    <property type="match status" value="1"/>
</dbReference>
<comment type="caution">
    <text evidence="6">The sequence shown here is derived from an EMBL/GenBank/DDBJ whole genome shotgun (WGS) entry which is preliminary data.</text>
</comment>
<dbReference type="InterPro" id="IPR015424">
    <property type="entry name" value="PyrdxlP-dep_Trfase"/>
</dbReference>
<dbReference type="NCBIfam" id="NF004767">
    <property type="entry name" value="PRK06105.1"/>
    <property type="match status" value="1"/>
</dbReference>
<gene>
    <name evidence="6" type="ORF">H0I76_12195</name>
</gene>
<keyword evidence="3" id="KW-0808">Transferase</keyword>
<evidence type="ECO:0000256" key="3">
    <source>
        <dbReference type="ARBA" id="ARBA00022679"/>
    </source>
</evidence>
<dbReference type="Pfam" id="PF00202">
    <property type="entry name" value="Aminotran_3"/>
    <property type="match status" value="1"/>
</dbReference>
<accession>A0A8J7M7Y3</accession>